<dbReference type="InterPro" id="IPR001000">
    <property type="entry name" value="GH10_dom"/>
</dbReference>
<evidence type="ECO:0000256" key="3">
    <source>
        <dbReference type="ARBA" id="ARBA00023295"/>
    </source>
</evidence>
<keyword evidence="3 5" id="KW-0326">Glycosidase</keyword>
<comment type="caution">
    <text evidence="9">The sequence shown here is derived from an EMBL/GenBank/DDBJ whole genome shotgun (WGS) entry which is preliminary data.</text>
</comment>
<dbReference type="GO" id="GO:0045493">
    <property type="term" value="P:xylan catabolic process"/>
    <property type="evidence" value="ECO:0007669"/>
    <property type="project" value="UniProtKB-KW"/>
</dbReference>
<gene>
    <name evidence="9" type="ORF">FHS27_002022</name>
</gene>
<dbReference type="InterPro" id="IPR013830">
    <property type="entry name" value="SGNH_hydro"/>
</dbReference>
<feature type="signal peptide" evidence="7">
    <location>
        <begin position="1"/>
        <end position="20"/>
    </location>
</feature>
<dbReference type="InterPro" id="IPR036514">
    <property type="entry name" value="SGNH_hydro_sf"/>
</dbReference>
<dbReference type="RefSeq" id="WP_184304492.1">
    <property type="nucleotide sequence ID" value="NZ_JACHXU010000005.1"/>
</dbReference>
<dbReference type="PROSITE" id="PS51760">
    <property type="entry name" value="GH10_2"/>
    <property type="match status" value="1"/>
</dbReference>
<keyword evidence="4 5" id="KW-0624">Polysaccharide degradation</keyword>
<dbReference type="Gene3D" id="3.20.20.80">
    <property type="entry name" value="Glycosidases"/>
    <property type="match status" value="1"/>
</dbReference>
<evidence type="ECO:0000256" key="6">
    <source>
        <dbReference type="SAM" id="MobiDB-lite"/>
    </source>
</evidence>
<dbReference type="Proteomes" id="UP000536179">
    <property type="component" value="Unassembled WGS sequence"/>
</dbReference>
<keyword evidence="9" id="KW-0858">Xylan degradation</keyword>
<accession>A0A7W5H597</accession>
<comment type="catalytic activity">
    <reaction evidence="5">
        <text>Endohydrolysis of (1-&gt;4)-beta-D-xylosidic linkages in xylans.</text>
        <dbReference type="EC" id="3.2.1.8"/>
    </reaction>
</comment>
<feature type="chain" id="PRO_5031450298" description="Beta-xylanase" evidence="7">
    <location>
        <begin position="21"/>
        <end position="629"/>
    </location>
</feature>
<reference evidence="9 10" key="1">
    <citation type="submission" date="2020-08" db="EMBL/GenBank/DDBJ databases">
        <title>Genomic Encyclopedia of Type Strains, Phase III (KMG-III): the genomes of soil and plant-associated and newly described type strains.</title>
        <authorList>
            <person name="Whitman W."/>
        </authorList>
    </citation>
    <scope>NUCLEOTIDE SEQUENCE [LARGE SCALE GENOMIC DNA]</scope>
    <source>
        <strain evidence="9 10">CECT 8075</strain>
    </source>
</reference>
<dbReference type="EMBL" id="JACHXU010000005">
    <property type="protein sequence ID" value="MBB3206214.1"/>
    <property type="molecule type" value="Genomic_DNA"/>
</dbReference>
<feature type="domain" description="GH10" evidence="8">
    <location>
        <begin position="30"/>
        <end position="376"/>
    </location>
</feature>
<dbReference type="SMART" id="SM00633">
    <property type="entry name" value="Glyco_10"/>
    <property type="match status" value="1"/>
</dbReference>
<keyword evidence="1 5" id="KW-0378">Hydrolase</keyword>
<dbReference type="GO" id="GO:0016788">
    <property type="term" value="F:hydrolase activity, acting on ester bonds"/>
    <property type="evidence" value="ECO:0007669"/>
    <property type="project" value="UniProtKB-ARBA"/>
</dbReference>
<dbReference type="SUPFAM" id="SSF51445">
    <property type="entry name" value="(Trans)glycosidases"/>
    <property type="match status" value="1"/>
</dbReference>
<comment type="similarity">
    <text evidence="5">Belongs to the glycosyl hydrolase 10 (cellulase F) family.</text>
</comment>
<evidence type="ECO:0000259" key="8">
    <source>
        <dbReference type="PROSITE" id="PS51760"/>
    </source>
</evidence>
<feature type="compositionally biased region" description="Low complexity" evidence="6">
    <location>
        <begin position="610"/>
        <end position="620"/>
    </location>
</feature>
<organism evidence="9 10">
    <name type="scientific">Aporhodopirellula rubra</name>
    <dbReference type="NCBI Taxonomy" id="980271"/>
    <lineage>
        <taxon>Bacteria</taxon>
        <taxon>Pseudomonadati</taxon>
        <taxon>Planctomycetota</taxon>
        <taxon>Planctomycetia</taxon>
        <taxon>Pirellulales</taxon>
        <taxon>Pirellulaceae</taxon>
        <taxon>Aporhodopirellula</taxon>
    </lineage>
</organism>
<dbReference type="Pfam" id="PF13472">
    <property type="entry name" value="Lipase_GDSL_2"/>
    <property type="match status" value="1"/>
</dbReference>
<keyword evidence="10" id="KW-1185">Reference proteome</keyword>
<dbReference type="PANTHER" id="PTHR31490:SF90">
    <property type="entry name" value="ENDO-1,4-BETA-XYLANASE A"/>
    <property type="match status" value="1"/>
</dbReference>
<dbReference type="PANTHER" id="PTHR31490">
    <property type="entry name" value="GLYCOSYL HYDROLASE"/>
    <property type="match status" value="1"/>
</dbReference>
<dbReference type="PRINTS" id="PR00134">
    <property type="entry name" value="GLHYDRLASE10"/>
</dbReference>
<dbReference type="SUPFAM" id="SSF52266">
    <property type="entry name" value="SGNH hydrolase"/>
    <property type="match status" value="1"/>
</dbReference>
<dbReference type="GO" id="GO:0031176">
    <property type="term" value="F:endo-1,4-beta-xylanase activity"/>
    <property type="evidence" value="ECO:0007669"/>
    <property type="project" value="UniProtKB-EC"/>
</dbReference>
<proteinExistence type="inferred from homology"/>
<evidence type="ECO:0000256" key="5">
    <source>
        <dbReference type="RuleBase" id="RU361174"/>
    </source>
</evidence>
<sequence length="629" mass="71273">MRFRSLLVILSFTLSLVVVGASVAQESIGPTDTATLKEVVGNRFKIGVGVSERILTDPKCSDLIREQFQILTPENCMKPQGIHPEEDRWNFAAPDRFVAFASQNNLEVVGHCLVWAKDDRTDEWMKRGKDGNAVSRAELLARIEDHVATVVGRYHESATMWDVVNEALADGDEGYLRESVYSTTTGIDFIETAFRTARKHDPDALLIYNDYNCHFPGKRKKLIRLLTELKERGVPVDAYGMQGHFELGDDSITQLRETFAALRELDIQVVISELDIDVVTRGKWWAEEGKYREELRKFDPYKDGLPRDVEQRATDQYVTLFRLFDEYQETIARVSFWNLHDGQSWLNYFPWDRTNYPLLFDRELEPKPVYDAVIKVLRDSNPVGAKPIQTGTGHVPHERTDWMSRAAHEQLLRKAKQGKVDIYFQGDSITRRWGATDYPHLLEHWKESFHGWNAANFAWGGDNTHNILWRMRNGELDALSPKIVVLQAGTNNLPWQGSAKQATIDDVVDGIVAITDEFSKRCPDAVIVLTGLFPRDQNAALTPTIKEINVRLQSLANDRQILFLNLNAQLTDAEGRFLPGYSSDGLHLERPAYEVWASALRPIFQGILGPPAATDDAPNPTGVPSETDP</sequence>
<keyword evidence="2 5" id="KW-0119">Carbohydrate metabolism</keyword>
<dbReference type="EC" id="3.2.1.8" evidence="5"/>
<dbReference type="AlphaFoldDB" id="A0A7W5H597"/>
<dbReference type="Gene3D" id="3.40.50.1110">
    <property type="entry name" value="SGNH hydrolase"/>
    <property type="match status" value="1"/>
</dbReference>
<keyword evidence="7" id="KW-0732">Signal</keyword>
<protein>
    <recommendedName>
        <fullName evidence="5">Beta-xylanase</fullName>
        <ecNumber evidence="5">3.2.1.8</ecNumber>
    </recommendedName>
</protein>
<evidence type="ECO:0000256" key="4">
    <source>
        <dbReference type="ARBA" id="ARBA00023326"/>
    </source>
</evidence>
<name>A0A7W5H597_9BACT</name>
<dbReference type="Pfam" id="PF00331">
    <property type="entry name" value="Glyco_hydro_10"/>
    <property type="match status" value="1"/>
</dbReference>
<evidence type="ECO:0000256" key="2">
    <source>
        <dbReference type="ARBA" id="ARBA00023277"/>
    </source>
</evidence>
<dbReference type="InterPro" id="IPR044846">
    <property type="entry name" value="GH10"/>
</dbReference>
<evidence type="ECO:0000256" key="1">
    <source>
        <dbReference type="ARBA" id="ARBA00022801"/>
    </source>
</evidence>
<evidence type="ECO:0000313" key="9">
    <source>
        <dbReference type="EMBL" id="MBB3206214.1"/>
    </source>
</evidence>
<evidence type="ECO:0000256" key="7">
    <source>
        <dbReference type="SAM" id="SignalP"/>
    </source>
</evidence>
<dbReference type="InterPro" id="IPR017853">
    <property type="entry name" value="GH"/>
</dbReference>
<feature type="region of interest" description="Disordered" evidence="6">
    <location>
        <begin position="610"/>
        <end position="629"/>
    </location>
</feature>
<evidence type="ECO:0000313" key="10">
    <source>
        <dbReference type="Proteomes" id="UP000536179"/>
    </source>
</evidence>